<dbReference type="Pfam" id="PF00067">
    <property type="entry name" value="p450"/>
    <property type="match status" value="1"/>
</dbReference>
<dbReference type="GO" id="GO:0016705">
    <property type="term" value="F:oxidoreductase activity, acting on paired donors, with incorporation or reduction of molecular oxygen"/>
    <property type="evidence" value="ECO:0007669"/>
    <property type="project" value="InterPro"/>
</dbReference>
<name>A0AAN6GQ12_9BASI</name>
<dbReference type="Proteomes" id="UP001176517">
    <property type="component" value="Unassembled WGS sequence"/>
</dbReference>
<keyword evidence="8" id="KW-1185">Reference proteome</keyword>
<organism evidence="7 8">
    <name type="scientific">Tilletia horrida</name>
    <dbReference type="NCBI Taxonomy" id="155126"/>
    <lineage>
        <taxon>Eukaryota</taxon>
        <taxon>Fungi</taxon>
        <taxon>Dikarya</taxon>
        <taxon>Basidiomycota</taxon>
        <taxon>Ustilaginomycotina</taxon>
        <taxon>Exobasidiomycetes</taxon>
        <taxon>Tilletiales</taxon>
        <taxon>Tilletiaceae</taxon>
        <taxon>Tilletia</taxon>
    </lineage>
</organism>
<dbReference type="EMBL" id="JAPDMZ010000124">
    <property type="protein sequence ID" value="KAK0548953.1"/>
    <property type="molecule type" value="Genomic_DNA"/>
</dbReference>
<accession>A0AAN6GQ12</accession>
<dbReference type="InterPro" id="IPR050121">
    <property type="entry name" value="Cytochrome_P450_monoxygenase"/>
</dbReference>
<dbReference type="GO" id="GO:0005506">
    <property type="term" value="F:iron ion binding"/>
    <property type="evidence" value="ECO:0007669"/>
    <property type="project" value="InterPro"/>
</dbReference>
<dbReference type="InterPro" id="IPR036396">
    <property type="entry name" value="Cyt_P450_sf"/>
</dbReference>
<dbReference type="InterPro" id="IPR001128">
    <property type="entry name" value="Cyt_P450"/>
</dbReference>
<dbReference type="GO" id="GO:0020037">
    <property type="term" value="F:heme binding"/>
    <property type="evidence" value="ECO:0007669"/>
    <property type="project" value="InterPro"/>
</dbReference>
<comment type="caution">
    <text evidence="7">The sequence shown here is derived from an EMBL/GenBank/DDBJ whole genome shotgun (WGS) entry which is preliminary data.</text>
</comment>
<keyword evidence="3 6" id="KW-0479">Metal-binding</keyword>
<evidence type="ECO:0000256" key="4">
    <source>
        <dbReference type="ARBA" id="ARBA00023002"/>
    </source>
</evidence>
<dbReference type="Gene3D" id="1.10.630.10">
    <property type="entry name" value="Cytochrome P450"/>
    <property type="match status" value="1"/>
</dbReference>
<evidence type="ECO:0008006" key="9">
    <source>
        <dbReference type="Google" id="ProtNLM"/>
    </source>
</evidence>
<keyword evidence="4" id="KW-0560">Oxidoreductase</keyword>
<dbReference type="GO" id="GO:0004497">
    <property type="term" value="F:monooxygenase activity"/>
    <property type="evidence" value="ECO:0007669"/>
    <property type="project" value="InterPro"/>
</dbReference>
<proteinExistence type="inferred from homology"/>
<evidence type="ECO:0000256" key="3">
    <source>
        <dbReference type="ARBA" id="ARBA00022723"/>
    </source>
</evidence>
<reference evidence="7" key="1">
    <citation type="journal article" date="2023" name="PhytoFront">
        <title>Draft Genome Resources of Seven Strains of Tilletia horrida, Causal Agent of Kernel Smut of Rice.</title>
        <authorList>
            <person name="Khanal S."/>
            <person name="Antony Babu S."/>
            <person name="Zhou X.G."/>
        </authorList>
    </citation>
    <scope>NUCLEOTIDE SEQUENCE</scope>
    <source>
        <strain evidence="7">TX6</strain>
    </source>
</reference>
<comment type="similarity">
    <text evidence="2">Belongs to the cytochrome P450 family.</text>
</comment>
<evidence type="ECO:0000256" key="1">
    <source>
        <dbReference type="ARBA" id="ARBA00001971"/>
    </source>
</evidence>
<evidence type="ECO:0000256" key="2">
    <source>
        <dbReference type="ARBA" id="ARBA00010617"/>
    </source>
</evidence>
<dbReference type="PRINTS" id="PR00465">
    <property type="entry name" value="EP450IV"/>
</dbReference>
<dbReference type="PRINTS" id="PR00385">
    <property type="entry name" value="P450"/>
</dbReference>
<evidence type="ECO:0000313" key="8">
    <source>
        <dbReference type="Proteomes" id="UP001176517"/>
    </source>
</evidence>
<gene>
    <name evidence="7" type="ORF">OC846_004280</name>
</gene>
<evidence type="ECO:0000256" key="6">
    <source>
        <dbReference type="PIRSR" id="PIRSR602403-1"/>
    </source>
</evidence>
<dbReference type="PANTHER" id="PTHR24305:SF166">
    <property type="entry name" value="CYTOCHROME P450 12A4, MITOCHONDRIAL-RELATED"/>
    <property type="match status" value="1"/>
</dbReference>
<evidence type="ECO:0000256" key="5">
    <source>
        <dbReference type="ARBA" id="ARBA00023004"/>
    </source>
</evidence>
<comment type="cofactor">
    <cofactor evidence="1 6">
        <name>heme</name>
        <dbReference type="ChEBI" id="CHEBI:30413"/>
    </cofactor>
</comment>
<dbReference type="PANTHER" id="PTHR24305">
    <property type="entry name" value="CYTOCHROME P450"/>
    <property type="match status" value="1"/>
</dbReference>
<sequence>MVTRLRRTLAQTAASNDEEFGSYVDITKHIFPCTLDIIGVVGFNYEFDSLLRDENSSELEKAFHGCLETIVTGTAYNLLRIALGAPVEAIGRLLGNKEQRKLDDAKSIVRAMSAQLVEKAKAEGNEGTDLLTLMVRANVSADVKDSQRLTDEELREMVPVFLFAGHETTATALSWSMMELMNANYGKQLQERLRSELTGQDVSWQSDPSKLDSLPYLDAFTRETLRYYCPVRNVPRQAPFDDVIPLSRPAEMKDGTYVNEIRVLKGQTVQFPVAMMNRDPQGLFGARAEEFLPERWLPEDHRLALPQSEGADASLCELKGVYSSLMTFGCGTQMCIGVRMAVLEFKVILAALVTSFEMLPPNLPGEPEVEIQSLDMVVSKPVLKKDPKAGLTMPVRLKCLLE</sequence>
<keyword evidence="5 6" id="KW-0408">Iron</keyword>
<protein>
    <recommendedName>
        <fullName evidence="9">Cytochrome P450</fullName>
    </recommendedName>
</protein>
<keyword evidence="6" id="KW-0349">Heme</keyword>
<evidence type="ECO:0000313" key="7">
    <source>
        <dbReference type="EMBL" id="KAK0548953.1"/>
    </source>
</evidence>
<dbReference type="SUPFAM" id="SSF48264">
    <property type="entry name" value="Cytochrome P450"/>
    <property type="match status" value="1"/>
</dbReference>
<feature type="binding site" description="axial binding residue" evidence="6">
    <location>
        <position position="335"/>
    </location>
    <ligand>
        <name>heme</name>
        <dbReference type="ChEBI" id="CHEBI:30413"/>
    </ligand>
    <ligandPart>
        <name>Fe</name>
        <dbReference type="ChEBI" id="CHEBI:18248"/>
    </ligandPart>
</feature>
<dbReference type="AlphaFoldDB" id="A0AAN6GQ12"/>
<dbReference type="InterPro" id="IPR002403">
    <property type="entry name" value="Cyt_P450_E_grp-IV"/>
</dbReference>